<dbReference type="NCBIfam" id="TIGR03187">
    <property type="entry name" value="DGQHR"/>
    <property type="match status" value="1"/>
</dbReference>
<geneLocation type="plasmid" evidence="2">
    <name>paeme5</name>
</geneLocation>
<gene>
    <name evidence="1" type="ORF">E4188_23010</name>
</gene>
<dbReference type="EMBL" id="CP038449">
    <property type="protein sequence ID" value="QJT41367.1"/>
    <property type="molecule type" value="Genomic_DNA"/>
</dbReference>
<evidence type="ECO:0000313" key="1">
    <source>
        <dbReference type="EMBL" id="QJT41367.1"/>
    </source>
</evidence>
<proteinExistence type="predicted"/>
<keyword evidence="2" id="KW-1185">Reference proteome</keyword>
<accession>A0ABX6P0H5</accession>
<protein>
    <submittedName>
        <fullName evidence="1">DGQHR domain-containing protein</fullName>
    </submittedName>
</protein>
<dbReference type="InterPro" id="IPR017642">
    <property type="entry name" value="DNA_S_mod_DndB"/>
</dbReference>
<sequence>MGKRAWPEASAQRVNRVWNVALEEHRRSGSVPLCLRSVALTSISASSHSNPLKSKVVSFMSSSLQTNDFIIALSERDRYDNFILIFSQIERHKMTIRIVAFKGTFGRFDTFTSSVSTRALGEIFADYYAGIAEAEDPQMRAQRALDMAHVRKIMSYLDRSVRAFGSPIATAKVLNVRPLAGVDNLVEVELEDPYLVDGQKRIKACILRSESDAQWEDSIPLHIVATSDLRDKQQLFSSINSTAAKVSPSLNAIYDHANPLSTFIPQNCPAEVLECEKSIVSKSSSKLVTPAIFKEAMAILLGVSIKQLGALSLDKMEASWDRWHPYMTELWAVYKVLAENAGGLTELRELSILPHNVGFLAIVRLFPLMQDPAQLRGLIELERDGLTSRTSGLWDGRCVMLGAIKKSGESVPLTAAMLGTQLKLELDDNLKLFL</sequence>
<dbReference type="Proteomes" id="UP000502657">
    <property type="component" value="Plasmid pAeme5"/>
</dbReference>
<dbReference type="Pfam" id="PF14072">
    <property type="entry name" value="DndB"/>
    <property type="match status" value="1"/>
</dbReference>
<organism evidence="1 2">
    <name type="scientific">Aeromonas media</name>
    <dbReference type="NCBI Taxonomy" id="651"/>
    <lineage>
        <taxon>Bacteria</taxon>
        <taxon>Pseudomonadati</taxon>
        <taxon>Pseudomonadota</taxon>
        <taxon>Gammaproteobacteria</taxon>
        <taxon>Aeromonadales</taxon>
        <taxon>Aeromonadaceae</taxon>
        <taxon>Aeromonas</taxon>
    </lineage>
</organism>
<keyword evidence="1" id="KW-0614">Plasmid</keyword>
<dbReference type="InterPro" id="IPR017601">
    <property type="entry name" value="DGQHR-contain_dom"/>
</dbReference>
<evidence type="ECO:0000313" key="2">
    <source>
        <dbReference type="Proteomes" id="UP000502657"/>
    </source>
</evidence>
<reference evidence="1 2" key="1">
    <citation type="submission" date="2019-03" db="EMBL/GenBank/DDBJ databases">
        <title>Novel transposon Tn6433 accelerates the dissemination of tet(E) in Aeromonas from aerobic biofilm under oxytetracycline stress.</title>
        <authorList>
            <person name="Shi Y."/>
            <person name="Tian Z."/>
            <person name="Zhang Y."/>
            <person name="Zhang H."/>
            <person name="Yang M."/>
        </authorList>
    </citation>
    <scope>NUCLEOTIDE SEQUENCE [LARGE SCALE GENOMIC DNA]</scope>
    <source>
        <strain evidence="1 2">R50-22</strain>
        <plasmid evidence="2">paeme5</plasmid>
    </source>
</reference>
<name>A0ABX6P0H5_AERME</name>